<dbReference type="InterPro" id="IPR029033">
    <property type="entry name" value="His_PPase_superfam"/>
</dbReference>
<dbReference type="RefSeq" id="WP_037910917.1">
    <property type="nucleotide sequence ID" value="NZ_JEMU01000019.1"/>
</dbReference>
<protein>
    <submittedName>
        <fullName evidence="2">Phosphoglycerate mutase</fullName>
    </submittedName>
</protein>
<dbReference type="InterPro" id="IPR013078">
    <property type="entry name" value="His_Pase_superF_clade-1"/>
</dbReference>
<dbReference type="Proteomes" id="UP000027337">
    <property type="component" value="Unassembled WGS sequence"/>
</dbReference>
<accession>A0A061SQT2</accession>
<dbReference type="PANTHER" id="PTHR20935">
    <property type="entry name" value="PHOSPHOGLYCERATE MUTASE-RELATED"/>
    <property type="match status" value="1"/>
</dbReference>
<name>A0A061SQT2_9RHOB</name>
<dbReference type="InterPro" id="IPR051021">
    <property type="entry name" value="Mito_Ser/Thr_phosphatase"/>
</dbReference>
<evidence type="ECO:0000313" key="3">
    <source>
        <dbReference type="Proteomes" id="UP000027337"/>
    </source>
</evidence>
<evidence type="ECO:0000256" key="1">
    <source>
        <dbReference type="ARBA" id="ARBA00022801"/>
    </source>
</evidence>
<dbReference type="CDD" id="cd07040">
    <property type="entry name" value="HP"/>
    <property type="match status" value="1"/>
</dbReference>
<keyword evidence="1" id="KW-0378">Hydrolase</keyword>
<dbReference type="Gene3D" id="3.40.50.1240">
    <property type="entry name" value="Phosphoglycerate mutase-like"/>
    <property type="match status" value="1"/>
</dbReference>
<evidence type="ECO:0000313" key="2">
    <source>
        <dbReference type="EMBL" id="KAJ01784.1"/>
    </source>
</evidence>
<dbReference type="STRING" id="83219.PM02_17350"/>
<reference evidence="2 3" key="1">
    <citation type="journal article" date="2014" name="Genome Announc.">
        <title>Draft Genome Sequences of Two Isolates of the Roseobacter Group, Sulfitobacter sp. Strains 3SOLIMAR09 and 1FIGIMAR09, from Harbors of Mallorca Island (Mediterranean Sea).</title>
        <authorList>
            <person name="Mas-Llado M."/>
            <person name="Pina-Villalonga J.M."/>
            <person name="Brunet-Galmes I."/>
            <person name="Nogales B."/>
            <person name="Bosch R."/>
        </authorList>
    </citation>
    <scope>NUCLEOTIDE SEQUENCE [LARGE SCALE GENOMIC DNA]</scope>
    <source>
        <strain evidence="2 3">1FIGIMAR09</strain>
    </source>
</reference>
<dbReference type="Pfam" id="PF00300">
    <property type="entry name" value="His_Phos_1"/>
    <property type="match status" value="1"/>
</dbReference>
<sequence length="217" mass="23642">MAELLVIRHGQASFGQDNYDVLSDLGHAQSAAVGQMLRDGGWVPDRLVTGTLKRQRDTLTSMGFDGGAAEEHAGLNEYDFADLLNARFKGQVPDVVKGDRKTHFRTLRETVFDWQDAAFDGASETYADFAARVEAAREFATQTQAKRVLVISSGGVIGQMTATALGAPARQMMQLNLQIKNTAMTRFMFSGPMFSLHEFNATPHFASAAGAKLLSYS</sequence>
<dbReference type="EMBL" id="JEMU01000019">
    <property type="protein sequence ID" value="KAJ01784.1"/>
    <property type="molecule type" value="Genomic_DNA"/>
</dbReference>
<dbReference type="PANTHER" id="PTHR20935:SF0">
    <property type="entry name" value="SERINE_THREONINE-PROTEIN PHOSPHATASE PGAM5, MITOCHONDRIAL"/>
    <property type="match status" value="1"/>
</dbReference>
<proteinExistence type="predicted"/>
<organism evidence="2 3">
    <name type="scientific">Sulfitobacter mediterraneus</name>
    <dbReference type="NCBI Taxonomy" id="83219"/>
    <lineage>
        <taxon>Bacteria</taxon>
        <taxon>Pseudomonadati</taxon>
        <taxon>Pseudomonadota</taxon>
        <taxon>Alphaproteobacteria</taxon>
        <taxon>Rhodobacterales</taxon>
        <taxon>Roseobacteraceae</taxon>
        <taxon>Sulfitobacter</taxon>
    </lineage>
</organism>
<dbReference type="SMART" id="SM00855">
    <property type="entry name" value="PGAM"/>
    <property type="match status" value="1"/>
</dbReference>
<dbReference type="SUPFAM" id="SSF53254">
    <property type="entry name" value="Phosphoglycerate mutase-like"/>
    <property type="match status" value="1"/>
</dbReference>
<gene>
    <name evidence="2" type="ORF">PM02_17350</name>
</gene>
<comment type="caution">
    <text evidence="2">The sequence shown here is derived from an EMBL/GenBank/DDBJ whole genome shotgun (WGS) entry which is preliminary data.</text>
</comment>
<dbReference type="AlphaFoldDB" id="A0A061SQT2"/>
<dbReference type="eggNOG" id="COG0406">
    <property type="taxonomic scope" value="Bacteria"/>
</dbReference>
<dbReference type="GO" id="GO:0016787">
    <property type="term" value="F:hydrolase activity"/>
    <property type="evidence" value="ECO:0007669"/>
    <property type="project" value="UniProtKB-KW"/>
</dbReference>
<keyword evidence="3" id="KW-1185">Reference proteome</keyword>